<dbReference type="InterPro" id="IPR028082">
    <property type="entry name" value="Peripla_BP_I"/>
</dbReference>
<evidence type="ECO:0000259" key="4">
    <source>
        <dbReference type="PROSITE" id="PS50932"/>
    </source>
</evidence>
<evidence type="ECO:0000313" key="5">
    <source>
        <dbReference type="EMBL" id="OBX04855.1"/>
    </source>
</evidence>
<dbReference type="PANTHER" id="PTHR30146">
    <property type="entry name" value="LACI-RELATED TRANSCRIPTIONAL REPRESSOR"/>
    <property type="match status" value="1"/>
</dbReference>
<dbReference type="AlphaFoldDB" id="A0A1A7PUM1"/>
<dbReference type="GO" id="GO:0000976">
    <property type="term" value="F:transcription cis-regulatory region binding"/>
    <property type="evidence" value="ECO:0007669"/>
    <property type="project" value="TreeGrafter"/>
</dbReference>
<dbReference type="Pfam" id="PF13377">
    <property type="entry name" value="Peripla_BP_3"/>
    <property type="match status" value="1"/>
</dbReference>
<dbReference type="PROSITE" id="PS50932">
    <property type="entry name" value="HTH_LACI_2"/>
    <property type="match status" value="1"/>
</dbReference>
<reference evidence="5 6" key="1">
    <citation type="submission" date="2014-11" db="EMBL/GenBank/DDBJ databases">
        <title>Pan-genome of Gallibacterium spp.</title>
        <authorList>
            <person name="Kudirkiene E."/>
            <person name="Bojesen A.M."/>
        </authorList>
    </citation>
    <scope>NUCLEOTIDE SEQUENCE [LARGE SCALE GENOMIC DNA]</scope>
    <source>
        <strain evidence="5 6">59/S3/89</strain>
    </source>
</reference>
<evidence type="ECO:0000256" key="2">
    <source>
        <dbReference type="ARBA" id="ARBA00023125"/>
    </source>
</evidence>
<keyword evidence="1" id="KW-0805">Transcription regulation</keyword>
<dbReference type="SMART" id="SM00354">
    <property type="entry name" value="HTH_LACI"/>
    <property type="match status" value="1"/>
</dbReference>
<comment type="caution">
    <text evidence="5">The sequence shown here is derived from an EMBL/GenBank/DDBJ whole genome shotgun (WGS) entry which is preliminary data.</text>
</comment>
<organism evidence="5 6">
    <name type="scientific">Gallibacterium genomosp. 3</name>
    <dbReference type="NCBI Taxonomy" id="505345"/>
    <lineage>
        <taxon>Bacteria</taxon>
        <taxon>Pseudomonadati</taxon>
        <taxon>Pseudomonadota</taxon>
        <taxon>Gammaproteobacteria</taxon>
        <taxon>Pasteurellales</taxon>
        <taxon>Pasteurellaceae</taxon>
        <taxon>Gallibacterium</taxon>
    </lineage>
</organism>
<dbReference type="EMBL" id="JTJR01000018">
    <property type="protein sequence ID" value="OBX04855.1"/>
    <property type="molecule type" value="Genomic_DNA"/>
</dbReference>
<feature type="domain" description="HTH lacI-type" evidence="4">
    <location>
        <begin position="15"/>
        <end position="69"/>
    </location>
</feature>
<name>A0A1A7PUM1_9PAST</name>
<dbReference type="CDD" id="cd01392">
    <property type="entry name" value="HTH_LacI"/>
    <property type="match status" value="1"/>
</dbReference>
<evidence type="ECO:0000313" key="6">
    <source>
        <dbReference type="Proteomes" id="UP000092626"/>
    </source>
</evidence>
<dbReference type="GO" id="GO:0003700">
    <property type="term" value="F:DNA-binding transcription factor activity"/>
    <property type="evidence" value="ECO:0007669"/>
    <property type="project" value="TreeGrafter"/>
</dbReference>
<dbReference type="PATRIC" id="fig|505345.6.peg.992"/>
<dbReference type="RefSeq" id="WP_065237179.1">
    <property type="nucleotide sequence ID" value="NZ_JTJR01000018.1"/>
</dbReference>
<evidence type="ECO:0000256" key="1">
    <source>
        <dbReference type="ARBA" id="ARBA00023015"/>
    </source>
</evidence>
<dbReference type="Proteomes" id="UP000092626">
    <property type="component" value="Unassembled WGS sequence"/>
</dbReference>
<evidence type="ECO:0000256" key="3">
    <source>
        <dbReference type="ARBA" id="ARBA00023163"/>
    </source>
</evidence>
<dbReference type="InterPro" id="IPR046335">
    <property type="entry name" value="LacI/GalR-like_sensor"/>
</dbReference>
<dbReference type="PROSITE" id="PS00356">
    <property type="entry name" value="HTH_LACI_1"/>
    <property type="match status" value="1"/>
</dbReference>
<dbReference type="Gene3D" id="3.40.50.2300">
    <property type="match status" value="2"/>
</dbReference>
<gene>
    <name evidence="5" type="ORF">QV06_04845</name>
</gene>
<dbReference type="STRING" id="505345.QV06_04845"/>
<dbReference type="PANTHER" id="PTHR30146:SF33">
    <property type="entry name" value="TRANSCRIPTIONAL REGULATOR"/>
    <property type="match status" value="1"/>
</dbReference>
<sequence length="339" mass="38342">MAEQKNKSRRSTGKVTLADIAKEVGVGQMTVSRAIHKPELVSEDLRNKIQQAIQKMGYIPNLAARNLATVSSNTVVLVTTSLIATENTLIMDGLHREIQATDLQLLILFVEKEKDWINQLINYAPEIVVLLNMECDQQQQQRLTTLNIPLITIGAKQTNKFSINIGIDVSHVIHLLVTHLLQKGKKEIGLLCANQHLSIFQQYMQSWHNACLEHFINPHLILHNAEQASFKTGCQLFNEALLLWGKIDAFICLSDEVACGVIFEALRRHINIPHEISISSIGGLEISQVSYPKLTTVYIPYREMGILAGRTLRRLYHQQITYQPENILLRSRLIVRDST</sequence>
<proteinExistence type="predicted"/>
<protein>
    <submittedName>
        <fullName evidence="5">GntR family transcriptional regulator</fullName>
    </submittedName>
</protein>
<dbReference type="SUPFAM" id="SSF47413">
    <property type="entry name" value="lambda repressor-like DNA-binding domains"/>
    <property type="match status" value="1"/>
</dbReference>
<keyword evidence="2" id="KW-0238">DNA-binding</keyword>
<dbReference type="Pfam" id="PF00356">
    <property type="entry name" value="LacI"/>
    <property type="match status" value="1"/>
</dbReference>
<dbReference type="Gene3D" id="1.10.260.40">
    <property type="entry name" value="lambda repressor-like DNA-binding domains"/>
    <property type="match status" value="1"/>
</dbReference>
<dbReference type="SUPFAM" id="SSF53822">
    <property type="entry name" value="Periplasmic binding protein-like I"/>
    <property type="match status" value="1"/>
</dbReference>
<dbReference type="InterPro" id="IPR010982">
    <property type="entry name" value="Lambda_DNA-bd_dom_sf"/>
</dbReference>
<dbReference type="InterPro" id="IPR000843">
    <property type="entry name" value="HTH_LacI"/>
</dbReference>
<keyword evidence="3" id="KW-0804">Transcription</keyword>
<accession>A0A1A7PUM1</accession>